<dbReference type="AlphaFoldDB" id="A0A6J4NA72"/>
<sequence>MQTYTAAFHADDSAYLFAAPTAAELAALEVFVDAPEVAAPAPPPAAADRGVAAALPRGPVM</sequence>
<evidence type="ECO:0000313" key="1">
    <source>
        <dbReference type="EMBL" id="CAA9379159.1"/>
    </source>
</evidence>
<protein>
    <submittedName>
        <fullName evidence="1">Uncharacterized protein</fullName>
    </submittedName>
</protein>
<name>A0A6J4NA72_9BACT</name>
<dbReference type="EMBL" id="CADCUQ010000138">
    <property type="protein sequence ID" value="CAA9379159.1"/>
    <property type="molecule type" value="Genomic_DNA"/>
</dbReference>
<accession>A0A6J4NA72</accession>
<gene>
    <name evidence="1" type="ORF">AVDCRST_MAG64-503</name>
</gene>
<feature type="non-terminal residue" evidence="1">
    <location>
        <position position="61"/>
    </location>
</feature>
<proteinExistence type="predicted"/>
<organism evidence="1">
    <name type="scientific">uncultured Phycisphaerae bacterium</name>
    <dbReference type="NCBI Taxonomy" id="904963"/>
    <lineage>
        <taxon>Bacteria</taxon>
        <taxon>Pseudomonadati</taxon>
        <taxon>Planctomycetota</taxon>
        <taxon>Phycisphaerae</taxon>
        <taxon>environmental samples</taxon>
    </lineage>
</organism>
<reference evidence="1" key="1">
    <citation type="submission" date="2020-02" db="EMBL/GenBank/DDBJ databases">
        <authorList>
            <person name="Meier V. D."/>
        </authorList>
    </citation>
    <scope>NUCLEOTIDE SEQUENCE</scope>
    <source>
        <strain evidence="1">AVDCRST_MAG64</strain>
    </source>
</reference>